<dbReference type="PROSITE" id="PS01136">
    <property type="entry name" value="UPF0034"/>
    <property type="match status" value="1"/>
</dbReference>
<evidence type="ECO:0008006" key="16">
    <source>
        <dbReference type="Google" id="ProtNLM"/>
    </source>
</evidence>
<evidence type="ECO:0000256" key="5">
    <source>
        <dbReference type="ARBA" id="ARBA00022692"/>
    </source>
</evidence>
<sequence length="618" mass="68707">MILKLDVPILLYCFAIFQFLSAVKVYNAKQSDQPTGDSSSGQFPISYPPIKYENDLAYVEKPSGNERCLFYAEGLSVVVFATKKSLSAWADYRSDTKESPKYTASIECQGNMNVGSSFDVYLKIEGKAEGIMRADIGKKDAKSVFTVDGAEFILNFNVTQVGFWQLVGATVERIEVKGSSDFLNKNLNVDKKWTLESSVVPSTNINSFKDYSFACGQTNPIVWALKDSNDYAVGITLNNVQFQPFNATYTAGGKEADRLKFGWKVNDCQGLFSIGTWMGLVVATLLIGVLFFGFLMLNSVQTMDRFDDPKQKQERECARLGIAVPPLFVAAPMVRYSKLPFRRLVSLYGCDFAYTPMIYADCFTKSEKCRQVEFVPSPGDLPIVQFAAKRAEEFASAAQLVYGHCRGIDLNCGCPKSDVRSDGYGSKLLEDPQLVADIVRQCRASIADPDFTISIKIRIQYPMERTVDLCRKVERAGVSHIAVHARTVSQRSEPPDYAAVALLKQCLQVPIFANGGCKTYEDVLEISQATGADGVMVANGLLDNPAMFAGHSSTPKQCVRDWLNLELSECIPFDLFHQQLIFMLRSSLPKQQRNIFNALKSSAAVRNFLVDFYLNNVD</sequence>
<feature type="transmembrane region" description="Helical" evidence="10">
    <location>
        <begin position="274"/>
        <end position="297"/>
    </location>
</feature>
<dbReference type="InterPro" id="IPR035587">
    <property type="entry name" value="DUS-like_FMN-bd"/>
</dbReference>
<evidence type="ECO:0000259" key="13">
    <source>
        <dbReference type="Pfam" id="PF20520"/>
    </source>
</evidence>
<dbReference type="EMBL" id="JBICBT010000941">
    <property type="protein sequence ID" value="KAL3091659.1"/>
    <property type="molecule type" value="Genomic_DNA"/>
</dbReference>
<evidence type="ECO:0000256" key="10">
    <source>
        <dbReference type="SAM" id="Phobius"/>
    </source>
</evidence>
<evidence type="ECO:0000256" key="4">
    <source>
        <dbReference type="ARBA" id="ARBA00022643"/>
    </source>
</evidence>
<evidence type="ECO:0000256" key="8">
    <source>
        <dbReference type="ARBA" id="ARBA00023002"/>
    </source>
</evidence>
<feature type="domain" description="V-type proton ATPase subunit S1/VOA1 transmembrane" evidence="13">
    <location>
        <begin position="270"/>
        <end position="308"/>
    </location>
</feature>
<feature type="chain" id="PRO_5044763695" description="tRNA-dihydrouridine synthase" evidence="11">
    <location>
        <begin position="23"/>
        <end position="618"/>
    </location>
</feature>
<protein>
    <recommendedName>
        <fullName evidence="16">tRNA-dihydrouridine synthase</fullName>
    </recommendedName>
</protein>
<keyword evidence="7 10" id="KW-1133">Transmembrane helix</keyword>
<dbReference type="InterPro" id="IPR046756">
    <property type="entry name" value="VAS1/VOA1_TM"/>
</dbReference>
<keyword evidence="3" id="KW-0285">Flavoprotein</keyword>
<evidence type="ECO:0000256" key="11">
    <source>
        <dbReference type="SAM" id="SignalP"/>
    </source>
</evidence>
<dbReference type="Pfam" id="PF01207">
    <property type="entry name" value="Dus"/>
    <property type="match status" value="1"/>
</dbReference>
<dbReference type="PANTHER" id="PTHR11082">
    <property type="entry name" value="TRNA-DIHYDROURIDINE SYNTHASE"/>
    <property type="match status" value="1"/>
</dbReference>
<dbReference type="AlphaFoldDB" id="A0ABD2JME3"/>
<dbReference type="Pfam" id="PF20520">
    <property type="entry name" value="Ac45-VOA1_TM"/>
    <property type="match status" value="1"/>
</dbReference>
<keyword evidence="4" id="KW-0288">FMN</keyword>
<keyword evidence="9 10" id="KW-0472">Membrane</keyword>
<keyword evidence="11" id="KW-0732">Signal</keyword>
<evidence type="ECO:0000256" key="3">
    <source>
        <dbReference type="ARBA" id="ARBA00022630"/>
    </source>
</evidence>
<keyword evidence="15" id="KW-1185">Reference proteome</keyword>
<dbReference type="PANTHER" id="PTHR11082:SF31">
    <property type="entry name" value="TRNA-DIHYDROURIDINE(20A_20B) SYNTHASE [NAD(P)+]-LIKE"/>
    <property type="match status" value="1"/>
</dbReference>
<evidence type="ECO:0000256" key="6">
    <source>
        <dbReference type="ARBA" id="ARBA00022694"/>
    </source>
</evidence>
<accession>A0ABD2JME3</accession>
<dbReference type="InterPro" id="IPR018517">
    <property type="entry name" value="tRNA_hU_synthase_CS"/>
</dbReference>
<proteinExistence type="predicted"/>
<dbReference type="GO" id="GO:0016020">
    <property type="term" value="C:membrane"/>
    <property type="evidence" value="ECO:0007669"/>
    <property type="project" value="UniProtKB-SubCell"/>
</dbReference>
<dbReference type="GO" id="GO:0002943">
    <property type="term" value="P:tRNA dihydrouridine synthesis"/>
    <property type="evidence" value="ECO:0007669"/>
    <property type="project" value="UniProtKB-ARBA"/>
</dbReference>
<dbReference type="InterPro" id="IPR013785">
    <property type="entry name" value="Aldolase_TIM"/>
</dbReference>
<dbReference type="Proteomes" id="UP001620626">
    <property type="component" value="Unassembled WGS sequence"/>
</dbReference>
<evidence type="ECO:0000313" key="14">
    <source>
        <dbReference type="EMBL" id="KAL3091659.1"/>
    </source>
</evidence>
<evidence type="ECO:0000256" key="1">
    <source>
        <dbReference type="ARBA" id="ARBA00001917"/>
    </source>
</evidence>
<name>A0ABD2JME3_9BILA</name>
<comment type="caution">
    <text evidence="14">The sequence shown here is derived from an EMBL/GenBank/DDBJ whole genome shotgun (WGS) entry which is preliminary data.</text>
</comment>
<evidence type="ECO:0000256" key="2">
    <source>
        <dbReference type="ARBA" id="ARBA00004167"/>
    </source>
</evidence>
<keyword evidence="6" id="KW-0819">tRNA processing</keyword>
<feature type="domain" description="DUS-like FMN-binding" evidence="12">
    <location>
        <begin position="330"/>
        <end position="560"/>
    </location>
</feature>
<evidence type="ECO:0000256" key="7">
    <source>
        <dbReference type="ARBA" id="ARBA00022989"/>
    </source>
</evidence>
<dbReference type="Gene3D" id="3.20.20.70">
    <property type="entry name" value="Aldolase class I"/>
    <property type="match status" value="1"/>
</dbReference>
<keyword evidence="5 10" id="KW-0812">Transmembrane</keyword>
<evidence type="ECO:0000259" key="12">
    <source>
        <dbReference type="Pfam" id="PF01207"/>
    </source>
</evidence>
<dbReference type="CDD" id="cd02801">
    <property type="entry name" value="DUS_like_FMN"/>
    <property type="match status" value="1"/>
</dbReference>
<comment type="cofactor">
    <cofactor evidence="1">
        <name>FMN</name>
        <dbReference type="ChEBI" id="CHEBI:58210"/>
    </cofactor>
</comment>
<feature type="signal peptide" evidence="11">
    <location>
        <begin position="1"/>
        <end position="22"/>
    </location>
</feature>
<keyword evidence="8" id="KW-0560">Oxidoreductase</keyword>
<evidence type="ECO:0000256" key="9">
    <source>
        <dbReference type="ARBA" id="ARBA00023136"/>
    </source>
</evidence>
<dbReference type="GO" id="GO:0016491">
    <property type="term" value="F:oxidoreductase activity"/>
    <property type="evidence" value="ECO:0007669"/>
    <property type="project" value="UniProtKB-KW"/>
</dbReference>
<gene>
    <name evidence="14" type="ORF">niasHT_024241</name>
</gene>
<feature type="transmembrane region" description="Helical" evidence="10">
    <location>
        <begin position="317"/>
        <end position="336"/>
    </location>
</feature>
<evidence type="ECO:0000313" key="15">
    <source>
        <dbReference type="Proteomes" id="UP001620626"/>
    </source>
</evidence>
<reference evidence="14 15" key="1">
    <citation type="submission" date="2024-10" db="EMBL/GenBank/DDBJ databases">
        <authorList>
            <person name="Kim D."/>
        </authorList>
    </citation>
    <scope>NUCLEOTIDE SEQUENCE [LARGE SCALE GENOMIC DNA]</scope>
    <source>
        <strain evidence="14">BH-2024</strain>
    </source>
</reference>
<comment type="subcellular location">
    <subcellularLocation>
        <location evidence="2">Membrane</location>
        <topology evidence="2">Single-pass membrane protein</topology>
    </subcellularLocation>
</comment>
<dbReference type="SUPFAM" id="SSF51395">
    <property type="entry name" value="FMN-linked oxidoreductases"/>
    <property type="match status" value="1"/>
</dbReference>
<organism evidence="14 15">
    <name type="scientific">Heterodera trifolii</name>
    <dbReference type="NCBI Taxonomy" id="157864"/>
    <lineage>
        <taxon>Eukaryota</taxon>
        <taxon>Metazoa</taxon>
        <taxon>Ecdysozoa</taxon>
        <taxon>Nematoda</taxon>
        <taxon>Chromadorea</taxon>
        <taxon>Rhabditida</taxon>
        <taxon>Tylenchina</taxon>
        <taxon>Tylenchomorpha</taxon>
        <taxon>Tylenchoidea</taxon>
        <taxon>Heteroderidae</taxon>
        <taxon>Heteroderinae</taxon>
        <taxon>Heterodera</taxon>
    </lineage>
</organism>